<dbReference type="PANTHER" id="PTHR33542:SF3">
    <property type="entry name" value="SIROHYDROCHLORIN FERROCHELATASE, CHLOROPLASTIC"/>
    <property type="match status" value="1"/>
</dbReference>
<proteinExistence type="predicted"/>
<dbReference type="CDD" id="cd03416">
    <property type="entry name" value="CbiX_SirB_N"/>
    <property type="match status" value="1"/>
</dbReference>
<protein>
    <submittedName>
        <fullName evidence="3">CbiX/SirB N-terminal domain-containing protein</fullName>
    </submittedName>
</protein>
<evidence type="ECO:0000256" key="2">
    <source>
        <dbReference type="ARBA" id="ARBA00023239"/>
    </source>
</evidence>
<evidence type="ECO:0000256" key="1">
    <source>
        <dbReference type="ARBA" id="ARBA00022723"/>
    </source>
</evidence>
<dbReference type="PANTHER" id="PTHR33542">
    <property type="entry name" value="SIROHYDROCHLORIN FERROCHELATASE, CHLOROPLASTIC"/>
    <property type="match status" value="1"/>
</dbReference>
<dbReference type="Gene3D" id="3.40.50.1400">
    <property type="match status" value="1"/>
</dbReference>
<dbReference type="GO" id="GO:0016829">
    <property type="term" value="F:lyase activity"/>
    <property type="evidence" value="ECO:0007669"/>
    <property type="project" value="UniProtKB-KW"/>
</dbReference>
<keyword evidence="2" id="KW-0456">Lyase</keyword>
<dbReference type="Proteomes" id="UP000599109">
    <property type="component" value="Unassembled WGS sequence"/>
</dbReference>
<evidence type="ECO:0000313" key="4">
    <source>
        <dbReference type="Proteomes" id="UP000599109"/>
    </source>
</evidence>
<comment type="caution">
    <text evidence="3">The sequence shown here is derived from an EMBL/GenBank/DDBJ whole genome shotgun (WGS) entry which is preliminary data.</text>
</comment>
<dbReference type="RefSeq" id="WP_201672221.1">
    <property type="nucleotide sequence ID" value="NZ_JAEQNE010000001.1"/>
</dbReference>
<accession>A0A937CRF0</accession>
<dbReference type="AlphaFoldDB" id="A0A937CRF0"/>
<keyword evidence="4" id="KW-1185">Reference proteome</keyword>
<organism evidence="3 4">
    <name type="scientific">Ramlibacter monticola</name>
    <dbReference type="NCBI Taxonomy" id="1926872"/>
    <lineage>
        <taxon>Bacteria</taxon>
        <taxon>Pseudomonadati</taxon>
        <taxon>Pseudomonadota</taxon>
        <taxon>Betaproteobacteria</taxon>
        <taxon>Burkholderiales</taxon>
        <taxon>Comamonadaceae</taxon>
        <taxon>Ramlibacter</taxon>
    </lineage>
</organism>
<reference evidence="3 4" key="1">
    <citation type="journal article" date="2017" name="Int. J. Syst. Evol. Microbiol.">
        <title>Ramlibacter monticola sp. nov., isolated from forest soil.</title>
        <authorList>
            <person name="Chaudhary D.K."/>
            <person name="Kim J."/>
        </authorList>
    </citation>
    <scope>NUCLEOTIDE SEQUENCE [LARGE SCALE GENOMIC DNA]</scope>
    <source>
        <strain evidence="3 4">KACC 19175</strain>
    </source>
</reference>
<dbReference type="GO" id="GO:0046872">
    <property type="term" value="F:metal ion binding"/>
    <property type="evidence" value="ECO:0007669"/>
    <property type="project" value="UniProtKB-KW"/>
</dbReference>
<sequence length="118" mass="12690">MKAVILFGHGSRDPLWRLPMETVAARLRAQHPDVAVRCAYLELDAPDLATAAGDVVAAGADRVTILPMFLGTGRHAREDLPDLVQGLQTTHPGVTFVLQKAVGEDSRVLDLIAKIALE</sequence>
<gene>
    <name evidence="3" type="ORF">JJ685_00515</name>
</gene>
<dbReference type="Pfam" id="PF01903">
    <property type="entry name" value="CbiX"/>
    <property type="match status" value="1"/>
</dbReference>
<name>A0A937CRF0_9BURK</name>
<keyword evidence="1" id="KW-0479">Metal-binding</keyword>
<dbReference type="EMBL" id="JAEQNE010000001">
    <property type="protein sequence ID" value="MBL0389614.1"/>
    <property type="molecule type" value="Genomic_DNA"/>
</dbReference>
<dbReference type="SUPFAM" id="SSF53800">
    <property type="entry name" value="Chelatase"/>
    <property type="match status" value="1"/>
</dbReference>
<evidence type="ECO:0000313" key="3">
    <source>
        <dbReference type="EMBL" id="MBL0389614.1"/>
    </source>
</evidence>
<dbReference type="InterPro" id="IPR050963">
    <property type="entry name" value="Sirohydro_Cobaltochel/CbiX"/>
</dbReference>
<dbReference type="InterPro" id="IPR002762">
    <property type="entry name" value="CbiX-like"/>
</dbReference>